<evidence type="ECO:0000256" key="2">
    <source>
        <dbReference type="PROSITE-ProRule" id="PRU00708"/>
    </source>
</evidence>
<dbReference type="Pfam" id="PF20431">
    <property type="entry name" value="E_motif"/>
    <property type="match status" value="1"/>
</dbReference>
<evidence type="ECO:0000313" key="3">
    <source>
        <dbReference type="EMBL" id="RVW43257.1"/>
    </source>
</evidence>
<evidence type="ECO:0000313" key="4">
    <source>
        <dbReference type="Proteomes" id="UP000288805"/>
    </source>
</evidence>
<dbReference type="InterPro" id="IPR046848">
    <property type="entry name" value="E_motif"/>
</dbReference>
<feature type="repeat" description="PPR" evidence="2">
    <location>
        <begin position="182"/>
        <end position="216"/>
    </location>
</feature>
<dbReference type="Pfam" id="PF01535">
    <property type="entry name" value="PPR"/>
    <property type="match status" value="6"/>
</dbReference>
<dbReference type="PANTHER" id="PTHR47926">
    <property type="entry name" value="PENTATRICOPEPTIDE REPEAT-CONTAINING PROTEIN"/>
    <property type="match status" value="1"/>
</dbReference>
<reference evidence="3 4" key="1">
    <citation type="journal article" date="2018" name="PLoS Genet.">
        <title>Population sequencing reveals clonal diversity and ancestral inbreeding in the grapevine cultivar Chardonnay.</title>
        <authorList>
            <person name="Roach M.J."/>
            <person name="Johnson D.L."/>
            <person name="Bohlmann J."/>
            <person name="van Vuuren H.J."/>
            <person name="Jones S.J."/>
            <person name="Pretorius I.S."/>
            <person name="Schmidt S.A."/>
            <person name="Borneman A.R."/>
        </authorList>
    </citation>
    <scope>NUCLEOTIDE SEQUENCE [LARGE SCALE GENOMIC DNA]</scope>
    <source>
        <strain evidence="4">cv. Chardonnay</strain>
        <tissue evidence="3">Leaf</tissue>
    </source>
</reference>
<dbReference type="FunFam" id="1.25.40.10:FF:003703">
    <property type="entry name" value="Uncharacterized protein"/>
    <property type="match status" value="1"/>
</dbReference>
<dbReference type="InterPro" id="IPR002885">
    <property type="entry name" value="PPR_rpt"/>
</dbReference>
<evidence type="ECO:0000256" key="1">
    <source>
        <dbReference type="ARBA" id="ARBA00022737"/>
    </source>
</evidence>
<dbReference type="GO" id="GO:0003723">
    <property type="term" value="F:RNA binding"/>
    <property type="evidence" value="ECO:0007669"/>
    <property type="project" value="InterPro"/>
</dbReference>
<dbReference type="OrthoDB" id="1663914at2759"/>
<dbReference type="AlphaFoldDB" id="A0A438E651"/>
<accession>A0A438E651</accession>
<dbReference type="EMBL" id="QGNW01001383">
    <property type="protein sequence ID" value="RVW43257.1"/>
    <property type="molecule type" value="Genomic_DNA"/>
</dbReference>
<dbReference type="InterPro" id="IPR046960">
    <property type="entry name" value="PPR_At4g14850-like_plant"/>
</dbReference>
<keyword evidence="1" id="KW-0677">Repeat</keyword>
<dbReference type="GO" id="GO:0009451">
    <property type="term" value="P:RNA modification"/>
    <property type="evidence" value="ECO:0007669"/>
    <property type="project" value="InterPro"/>
</dbReference>
<dbReference type="FunFam" id="1.25.40.10:FF:001093">
    <property type="entry name" value="Pentatricopeptide repeat-containing protein At2g34400"/>
    <property type="match status" value="1"/>
</dbReference>
<feature type="repeat" description="PPR" evidence="2">
    <location>
        <begin position="253"/>
        <end position="287"/>
    </location>
</feature>
<dbReference type="PANTHER" id="PTHR47926:SF464">
    <property type="entry name" value="DYW DOMAIN-CONTAINING PROTEIN"/>
    <property type="match status" value="1"/>
</dbReference>
<organism evidence="3 4">
    <name type="scientific">Vitis vinifera</name>
    <name type="common">Grape</name>
    <dbReference type="NCBI Taxonomy" id="29760"/>
    <lineage>
        <taxon>Eukaryota</taxon>
        <taxon>Viridiplantae</taxon>
        <taxon>Streptophyta</taxon>
        <taxon>Embryophyta</taxon>
        <taxon>Tracheophyta</taxon>
        <taxon>Spermatophyta</taxon>
        <taxon>Magnoliopsida</taxon>
        <taxon>eudicotyledons</taxon>
        <taxon>Gunneridae</taxon>
        <taxon>Pentapetalae</taxon>
        <taxon>rosids</taxon>
        <taxon>Vitales</taxon>
        <taxon>Vitaceae</taxon>
        <taxon>Viteae</taxon>
        <taxon>Vitis</taxon>
    </lineage>
</organism>
<sequence>MKGLATHSDALQSIKTLVLKRLYPQALRASASLLHPPLTDQSYALFLKSGFALDAFLSSFIVNRFAISGDFARARRFLLDTPYPDTVSWNSLISGYARFRQPGPVFDLFNGLRRSGLSPDEFSLSSLVKGCGVLEQNEVAHGVCLKMGLLNGFVVSGLLDGYAKLGDVDSAEKCFKEFYIADSVVWTAMVCGFVWNGEFEKGREVFVEMRGLGLGLELNEFSLTSVLGALSDVREGEQVFGLSVKMGLLCGCSIHLNNALMNMYSRCGSKSDAIKMFDEMTEPDVVSWTERIGAAYDAIEAFELFRLVLSGNMEVNEYMLINVLSAMREPKLLKSGRQIQGLCQKAGYLLVASVNNALIFMYGKCGEMVAARHIFDEMLCGDSVSWNSLIAGYAENGLMKQALKVFSQMRDYLLQPNKYTLASILEVAANSNFPEQAMQIHSYIVKLGFIVDDSMLSCLITAYGKCNMICESKRVYSDISQINVLHLNAMAATLVHAGCHADALKLFQTGWRLHQEVDCITLSIVLKACGALTDLEYGRNIHSMALKSGMSQDNFVESAVIDVYCKCGTVDEAAKTFMNVSKNNLVAWNAMVMGYAQHGCYHEVFELFNKMLELGIQPDEITYLGVLNSCCHAGLVNEAHTYLSSMLELHGVVPCLEHYACMIDLFGRVGLLEDAKRTIDQMPIMPDAQIWQILLSGCNIHGNVDLGEVAAKKLIELQPENDSAYVLLSNLYASAGRWNAVGKLRRATVNGGCPLHVSGIPSKAGTQAIRAFYLSFLNRNDGERPSAPEIAASSHLRNVTDLVIHDGKAWFHNSEGSPSNAVILIDAKVWYTGPASLITKDWSRGAFLLSILIRLCSGWLARSVPHAHTLAHSE</sequence>
<feature type="repeat" description="PPR" evidence="2">
    <location>
        <begin position="619"/>
        <end position="654"/>
    </location>
</feature>
<gene>
    <name evidence="3" type="primary">PCMP-E69_2</name>
    <name evidence="3" type="ORF">CK203_096036</name>
</gene>
<dbReference type="NCBIfam" id="TIGR00756">
    <property type="entry name" value="PPR"/>
    <property type="match status" value="5"/>
</dbReference>
<dbReference type="Proteomes" id="UP000288805">
    <property type="component" value="Unassembled WGS sequence"/>
</dbReference>
<feature type="repeat" description="PPR" evidence="2">
    <location>
        <begin position="85"/>
        <end position="119"/>
    </location>
</feature>
<name>A0A438E651_VITVI</name>
<feature type="repeat" description="PPR" evidence="2">
    <location>
        <begin position="382"/>
        <end position="416"/>
    </location>
</feature>
<protein>
    <submittedName>
        <fullName evidence="3">Pentatricopeptide repeat-containing protein, chloroplastic</fullName>
    </submittedName>
</protein>
<dbReference type="SUPFAM" id="SSF48452">
    <property type="entry name" value="TPR-like"/>
    <property type="match status" value="1"/>
</dbReference>
<dbReference type="InterPro" id="IPR011990">
    <property type="entry name" value="TPR-like_helical_dom_sf"/>
</dbReference>
<dbReference type="Gene3D" id="1.25.40.10">
    <property type="entry name" value="Tetratricopeptide repeat domain"/>
    <property type="match status" value="6"/>
</dbReference>
<dbReference type="Pfam" id="PF13041">
    <property type="entry name" value="PPR_2"/>
    <property type="match status" value="3"/>
</dbReference>
<dbReference type="PROSITE" id="PS51375">
    <property type="entry name" value="PPR"/>
    <property type="match status" value="6"/>
</dbReference>
<comment type="caution">
    <text evidence="3">The sequence shown here is derived from an EMBL/GenBank/DDBJ whole genome shotgun (WGS) entry which is preliminary data.</text>
</comment>
<proteinExistence type="predicted"/>
<dbReference type="FunFam" id="1.25.40.10:FF:001587">
    <property type="entry name" value="Pentatricopeptide repeat-containing protein At2g04860"/>
    <property type="match status" value="1"/>
</dbReference>
<feature type="repeat" description="PPR" evidence="2">
    <location>
        <begin position="584"/>
        <end position="618"/>
    </location>
</feature>